<keyword evidence="3" id="KW-1185">Reference proteome</keyword>
<accession>A0ABT2KUE3</accession>
<evidence type="ECO:0000256" key="1">
    <source>
        <dbReference type="SAM" id="MobiDB-lite"/>
    </source>
</evidence>
<organism evidence="2 3">
    <name type="scientific">Alloyangia mangrovi</name>
    <dbReference type="NCBI Taxonomy" id="1779329"/>
    <lineage>
        <taxon>Bacteria</taxon>
        <taxon>Pseudomonadati</taxon>
        <taxon>Pseudomonadota</taxon>
        <taxon>Alphaproteobacteria</taxon>
        <taxon>Rhodobacterales</taxon>
        <taxon>Roseobacteraceae</taxon>
        <taxon>Alloyangia</taxon>
    </lineage>
</organism>
<dbReference type="RefSeq" id="WP_260350176.1">
    <property type="nucleotide sequence ID" value="NZ_NTHN02000070.1"/>
</dbReference>
<proteinExistence type="predicted"/>
<evidence type="ECO:0000313" key="2">
    <source>
        <dbReference type="EMBL" id="MCT4373132.1"/>
    </source>
</evidence>
<protein>
    <submittedName>
        <fullName evidence="2">Uncharacterized protein</fullName>
    </submittedName>
</protein>
<dbReference type="Proteomes" id="UP000217448">
    <property type="component" value="Unassembled WGS sequence"/>
</dbReference>
<feature type="region of interest" description="Disordered" evidence="1">
    <location>
        <begin position="50"/>
        <end position="72"/>
    </location>
</feature>
<sequence>MRIRESGTNEAGDTGRKAHSGGPSKARTGIETLELRLRGLMGALAEGLRDIGERLPPGPESGGTEISRRSRLGTVAARLGPSMRQDRSLPDHSIQQGDAAWTREAHLPGVTLHELRIDPQGGRLTLGSPWHPLSCSLPEDLRTGTLRMIFYDGRLTLDHSGAETPT</sequence>
<gene>
    <name evidence="2" type="ORF">CLG85_023685</name>
</gene>
<feature type="region of interest" description="Disordered" evidence="1">
    <location>
        <begin position="1"/>
        <end position="30"/>
    </location>
</feature>
<reference evidence="3" key="1">
    <citation type="submission" date="2023-07" db="EMBL/GenBank/DDBJ databases">
        <title>Yangia mangrovi SAOS 153D genome.</title>
        <authorList>
            <person name="Verma A."/>
            <person name="Pal Y."/>
            <person name="Sundharam S."/>
            <person name="Bisht B."/>
            <person name="Srinivasan K."/>
        </authorList>
    </citation>
    <scope>NUCLEOTIDE SEQUENCE [LARGE SCALE GENOMIC DNA]</scope>
    <source>
        <strain evidence="3">SAOS 153D</strain>
    </source>
</reference>
<comment type="caution">
    <text evidence="2">The sequence shown here is derived from an EMBL/GenBank/DDBJ whole genome shotgun (WGS) entry which is preliminary data.</text>
</comment>
<name>A0ABT2KUE3_9RHOB</name>
<dbReference type="EMBL" id="NTHN02000070">
    <property type="protein sequence ID" value="MCT4373132.1"/>
    <property type="molecule type" value="Genomic_DNA"/>
</dbReference>
<evidence type="ECO:0000313" key="3">
    <source>
        <dbReference type="Proteomes" id="UP000217448"/>
    </source>
</evidence>